<gene>
    <name evidence="2" type="ORF">A4A59_10220</name>
</gene>
<dbReference type="AlphaFoldDB" id="A0A154IP15"/>
<organism evidence="2">
    <name type="scientific">Rhizobium leguminosarum</name>
    <dbReference type="NCBI Taxonomy" id="384"/>
    <lineage>
        <taxon>Bacteria</taxon>
        <taxon>Pseudomonadati</taxon>
        <taxon>Pseudomonadota</taxon>
        <taxon>Alphaproteobacteria</taxon>
        <taxon>Hyphomicrobiales</taxon>
        <taxon>Rhizobiaceae</taxon>
        <taxon>Rhizobium/Agrobacterium group</taxon>
        <taxon>Rhizobium</taxon>
    </lineage>
</organism>
<protein>
    <submittedName>
        <fullName evidence="2">Uncharacterized protein</fullName>
    </submittedName>
</protein>
<sequence>MSTNDQNVKPEQRRPKDVGTVPGKPEPADAESMAPPVVQPAGVRDKSERPVVNPITGVAS</sequence>
<evidence type="ECO:0000313" key="2">
    <source>
        <dbReference type="EMBL" id="KZB02329.1"/>
    </source>
</evidence>
<comment type="caution">
    <text evidence="2">The sequence shown here is derived from an EMBL/GenBank/DDBJ whole genome shotgun (WGS) entry which is preliminary data.</text>
</comment>
<dbReference type="EMBL" id="LVYU01000057">
    <property type="protein sequence ID" value="KZB02329.1"/>
    <property type="molecule type" value="Genomic_DNA"/>
</dbReference>
<proteinExistence type="predicted"/>
<reference evidence="2" key="1">
    <citation type="submission" date="2016-03" db="EMBL/GenBank/DDBJ databases">
        <title>Microsymbionts genomes from the relict species Vavilovia formosa.</title>
        <authorList>
            <person name="Chirak E."/>
            <person name="Kimeklis A."/>
            <person name="Kopat V."/>
            <person name="Andronov E."/>
        </authorList>
    </citation>
    <scope>NUCLEOTIDE SEQUENCE [LARGE SCALE GENOMIC DNA]</scope>
    <source>
        <strain evidence="2">Vaf12</strain>
    </source>
</reference>
<accession>A0A154IP15</accession>
<evidence type="ECO:0000256" key="1">
    <source>
        <dbReference type="SAM" id="MobiDB-lite"/>
    </source>
</evidence>
<dbReference type="RefSeq" id="WP_062940516.1">
    <property type="nucleotide sequence ID" value="NZ_CP171846.1"/>
</dbReference>
<feature type="region of interest" description="Disordered" evidence="1">
    <location>
        <begin position="1"/>
        <end position="60"/>
    </location>
</feature>
<name>A0A154IP15_RHILE</name>
<feature type="compositionally biased region" description="Basic and acidic residues" evidence="1">
    <location>
        <begin position="8"/>
        <end position="17"/>
    </location>
</feature>